<sequence length="176" mass="19017">MTMMMTLLKQRQRPACPHCDTVTQIRKHGKAAVAYRVICASVAEARFKAGTFTPLIKRMGMTVSEANRRGGITTGSVRHESDRFGYGGQCGDLAGDSGDGPHAMVILLPRCGQTSSLRPGLRTQRTTAGSHYGVMAGVIPGPDQACTRLLDTRPQYPYGSITTPRTCGMASDEVWR</sequence>
<proteinExistence type="predicted"/>
<name>A0A484ZFB6_9GAMM</name>
<dbReference type="EMBL" id="CAADJA010000002">
    <property type="protein sequence ID" value="VFS46143.1"/>
    <property type="molecule type" value="Genomic_DNA"/>
</dbReference>
<evidence type="ECO:0008006" key="3">
    <source>
        <dbReference type="Google" id="ProtNLM"/>
    </source>
</evidence>
<dbReference type="Proteomes" id="UP000373449">
    <property type="component" value="Unassembled WGS sequence"/>
</dbReference>
<protein>
    <recommendedName>
        <fullName evidence="3">Transposase and inactivated derivatives</fullName>
    </recommendedName>
</protein>
<reference evidence="1 2" key="1">
    <citation type="submission" date="2019-03" db="EMBL/GenBank/DDBJ databases">
        <authorList>
            <consortium name="Pathogen Informatics"/>
        </authorList>
    </citation>
    <scope>NUCLEOTIDE SEQUENCE [LARGE SCALE GENOMIC DNA]</scope>
    <source>
        <strain evidence="1 2">NCTC12282</strain>
    </source>
</reference>
<accession>A0A484ZFB6</accession>
<gene>
    <name evidence="1" type="ORF">NCTC12282_01034</name>
</gene>
<organism evidence="1 2">
    <name type="scientific">Budvicia aquatica</name>
    <dbReference type="NCBI Taxonomy" id="82979"/>
    <lineage>
        <taxon>Bacteria</taxon>
        <taxon>Pseudomonadati</taxon>
        <taxon>Pseudomonadota</taxon>
        <taxon>Gammaproteobacteria</taxon>
        <taxon>Enterobacterales</taxon>
        <taxon>Budviciaceae</taxon>
        <taxon>Budvicia</taxon>
    </lineage>
</organism>
<dbReference type="AlphaFoldDB" id="A0A484ZFB6"/>
<evidence type="ECO:0000313" key="1">
    <source>
        <dbReference type="EMBL" id="VFS46143.1"/>
    </source>
</evidence>
<evidence type="ECO:0000313" key="2">
    <source>
        <dbReference type="Proteomes" id="UP000373449"/>
    </source>
</evidence>